<dbReference type="GO" id="GO:0016887">
    <property type="term" value="F:ATP hydrolysis activity"/>
    <property type="evidence" value="ECO:0007669"/>
    <property type="project" value="InterPro"/>
</dbReference>
<sequence>MPSSTAASSSLAFGPFTLDRERRLLSAGGQPVAIGSRALDILLALIDADGGLLSKDQLLARVWADVTVDESTLRVHIAGLRKALGDGRDGTRYVLNEQGRGYRFVAPVTRPDVEPVVLLPAPFAPTRARPTARRIVGRDAIVDSLVQLLPERGFMTVIGPGGIGKTTVATAVAERVAQAQGLPWVFVDLAPVAQSELVAGTAAAALDLPGSGRDALAAVVARLAQVPTVLVLDNCEHVVDAAADLAQAIHLDAPATLVLATSREALRAEGEWVHRLQTLPAPEDGAIDAQAAGGYPAVQLFVERARASDDAFALTDANAAAVAEICRRLDGMPLALELAAARIDMMSAAELAANLDDRFGLLTKGRRTALPRQQTLRATLDWSYGLLPAEGRAVLDRLSLFAGAFPMDAARAVAADQDLGRAAVLDIVTALARKSLLSVDASGPATLYRLLDTTRAYARETLAARPDAGETARRHAEYCCAELADTDSAWEGRARREWLAEKSRLVDDVRAALAWAFSPAGDLPLAIRLTVVSAPLWFHLSLPSEFLALVEKALKSIAATDLSGSAAEVELLSAQGHALWHTRGPTAAMEAAFARALEIAEALNDPALRLRAGWGRWAHAILAGRYADCAVFADAFQAIAQAVGDPAALQTADHMQALLRHFSGDQDEALKLVERVIATHTGPVVANQANHAQVNDTISAQALKMRILWLRGESAQALRLARETAEAALATDHDLTICYGLAVGAVPVALWTGQADLARHWVDRLLERARGRGVRFWELWGQGYLAALDPSVRAPAEAFPMQVECFVAADAALVDKAMLARLNQELSTWVGPELMRLAAITGDPAGREASLHAALDLARAQGAGAWGLRAAISLAEPGRVREALEALPDVPGCPDRKAARALLDAS</sequence>
<dbReference type="OrthoDB" id="4473689at2"/>
<feature type="DNA-binding region" description="OmpR/PhoB-type" evidence="2">
    <location>
        <begin position="8"/>
        <end position="106"/>
    </location>
</feature>
<dbReference type="GO" id="GO:0006355">
    <property type="term" value="P:regulation of DNA-templated transcription"/>
    <property type="evidence" value="ECO:0007669"/>
    <property type="project" value="InterPro"/>
</dbReference>
<dbReference type="InterPro" id="IPR049945">
    <property type="entry name" value="AAA_22"/>
</dbReference>
<dbReference type="Gene3D" id="3.40.50.300">
    <property type="entry name" value="P-loop containing nucleotide triphosphate hydrolases"/>
    <property type="match status" value="1"/>
</dbReference>
<dbReference type="GO" id="GO:0003677">
    <property type="term" value="F:DNA binding"/>
    <property type="evidence" value="ECO:0007669"/>
    <property type="project" value="UniProtKB-UniRule"/>
</dbReference>
<keyword evidence="1 2" id="KW-0238">DNA-binding</keyword>
<dbReference type="SUPFAM" id="SSF46894">
    <property type="entry name" value="C-terminal effector domain of the bipartite response regulators"/>
    <property type="match status" value="1"/>
</dbReference>
<dbReference type="AlphaFoldDB" id="A0A2N5DAG1"/>
<dbReference type="Pfam" id="PF00486">
    <property type="entry name" value="Trans_reg_C"/>
    <property type="match status" value="1"/>
</dbReference>
<reference evidence="4 5" key="1">
    <citation type="submission" date="2017-12" db="EMBL/GenBank/DDBJ databases">
        <title>The genome sequence of Caulobacter sp. 410.</title>
        <authorList>
            <person name="Gao J."/>
            <person name="Mao X."/>
            <person name="Sun J."/>
        </authorList>
    </citation>
    <scope>NUCLEOTIDE SEQUENCE [LARGE SCALE GENOMIC DNA]</scope>
    <source>
        <strain evidence="4 5">410</strain>
    </source>
</reference>
<keyword evidence="5" id="KW-1185">Reference proteome</keyword>
<evidence type="ECO:0000313" key="5">
    <source>
        <dbReference type="Proteomes" id="UP000234479"/>
    </source>
</evidence>
<evidence type="ECO:0000256" key="1">
    <source>
        <dbReference type="ARBA" id="ARBA00023125"/>
    </source>
</evidence>
<dbReference type="GO" id="GO:0000160">
    <property type="term" value="P:phosphorelay signal transduction system"/>
    <property type="evidence" value="ECO:0007669"/>
    <property type="project" value="InterPro"/>
</dbReference>
<dbReference type="InterPro" id="IPR001867">
    <property type="entry name" value="OmpR/PhoB-type_DNA-bd"/>
</dbReference>
<dbReference type="InterPro" id="IPR036388">
    <property type="entry name" value="WH-like_DNA-bd_sf"/>
</dbReference>
<protein>
    <submittedName>
        <fullName evidence="4">Transcriptional regulator</fullName>
    </submittedName>
</protein>
<evidence type="ECO:0000256" key="2">
    <source>
        <dbReference type="PROSITE-ProRule" id="PRU01091"/>
    </source>
</evidence>
<dbReference type="Gene3D" id="1.10.10.10">
    <property type="entry name" value="Winged helix-like DNA-binding domain superfamily/Winged helix DNA-binding domain"/>
    <property type="match status" value="1"/>
</dbReference>
<dbReference type="Pfam" id="PF25872">
    <property type="entry name" value="HTH_77"/>
    <property type="match status" value="1"/>
</dbReference>
<name>A0A2N5DAG1_9CAUL</name>
<proteinExistence type="predicted"/>
<dbReference type="CDD" id="cd00383">
    <property type="entry name" value="trans_reg_C"/>
    <property type="match status" value="1"/>
</dbReference>
<evidence type="ECO:0000259" key="3">
    <source>
        <dbReference type="PROSITE" id="PS51755"/>
    </source>
</evidence>
<dbReference type="EMBL" id="PJRS01000034">
    <property type="protein sequence ID" value="PLR23037.1"/>
    <property type="molecule type" value="Genomic_DNA"/>
</dbReference>
<dbReference type="PANTHER" id="PTHR47691">
    <property type="entry name" value="REGULATOR-RELATED"/>
    <property type="match status" value="1"/>
</dbReference>
<accession>A0A2N5DAG1</accession>
<dbReference type="RefSeq" id="WP_101719166.1">
    <property type="nucleotide sequence ID" value="NZ_PJRS01000034.1"/>
</dbReference>
<comment type="caution">
    <text evidence="4">The sequence shown here is derived from an EMBL/GenBank/DDBJ whole genome shotgun (WGS) entry which is preliminary data.</text>
</comment>
<dbReference type="SMART" id="SM00862">
    <property type="entry name" value="Trans_reg_C"/>
    <property type="match status" value="1"/>
</dbReference>
<organism evidence="4 5">
    <name type="scientific">Caulobacter zeae</name>
    <dbReference type="NCBI Taxonomy" id="2055137"/>
    <lineage>
        <taxon>Bacteria</taxon>
        <taxon>Pseudomonadati</taxon>
        <taxon>Pseudomonadota</taxon>
        <taxon>Alphaproteobacteria</taxon>
        <taxon>Caulobacterales</taxon>
        <taxon>Caulobacteraceae</taxon>
        <taxon>Caulobacter</taxon>
    </lineage>
</organism>
<dbReference type="Pfam" id="PF13401">
    <property type="entry name" value="AAA_22"/>
    <property type="match status" value="1"/>
</dbReference>
<dbReference type="InterPro" id="IPR027417">
    <property type="entry name" value="P-loop_NTPase"/>
</dbReference>
<feature type="domain" description="OmpR/PhoB-type" evidence="3">
    <location>
        <begin position="8"/>
        <end position="106"/>
    </location>
</feature>
<dbReference type="PANTHER" id="PTHR47691:SF3">
    <property type="entry name" value="HTH-TYPE TRANSCRIPTIONAL REGULATOR RV0890C-RELATED"/>
    <property type="match status" value="1"/>
</dbReference>
<dbReference type="Proteomes" id="UP000234479">
    <property type="component" value="Unassembled WGS sequence"/>
</dbReference>
<dbReference type="InterPro" id="IPR016032">
    <property type="entry name" value="Sig_transdc_resp-reg_C-effctor"/>
</dbReference>
<dbReference type="PROSITE" id="PS51755">
    <property type="entry name" value="OMPR_PHOB"/>
    <property type="match status" value="1"/>
</dbReference>
<evidence type="ECO:0000313" key="4">
    <source>
        <dbReference type="EMBL" id="PLR23037.1"/>
    </source>
</evidence>
<dbReference type="InterPro" id="IPR058852">
    <property type="entry name" value="HTH_77"/>
</dbReference>
<dbReference type="SUPFAM" id="SSF52540">
    <property type="entry name" value="P-loop containing nucleoside triphosphate hydrolases"/>
    <property type="match status" value="1"/>
</dbReference>
<gene>
    <name evidence="4" type="ORF">SGCZBJ_16930</name>
</gene>
<dbReference type="PRINTS" id="PR00364">
    <property type="entry name" value="DISEASERSIST"/>
</dbReference>